<evidence type="ECO:0000313" key="6">
    <source>
        <dbReference type="Proteomes" id="UP000479132"/>
    </source>
</evidence>
<organism evidence="5 6">
    <name type="scientific">Fodinibius halophilus</name>
    <dbReference type="NCBI Taxonomy" id="1736908"/>
    <lineage>
        <taxon>Bacteria</taxon>
        <taxon>Pseudomonadati</taxon>
        <taxon>Balneolota</taxon>
        <taxon>Balneolia</taxon>
        <taxon>Balneolales</taxon>
        <taxon>Balneolaceae</taxon>
        <taxon>Fodinibius</taxon>
    </lineage>
</organism>
<feature type="non-terminal residue" evidence="5">
    <location>
        <position position="915"/>
    </location>
</feature>
<sequence>MKQLVKYLLLLVLFSIPSFVAGQTVTIDDDFSDGDHTNNPSWTDSESKYIVNGSNQLQLDAPSESSEAVISTSSTAAYGEWEALVELDFNPSGSNLSRFYIISDTQNMKGDVTGYYVEIGDSDDEISLYRQDGSTTTKIIDGTNDLINTSPVTVRVKVTRDLSGNWELLVDTSGGTTYTSQGTTTDNNHTGSSYLGFFGDYTSTRSDKFFYDDVKVTKINPPLDVTGITIVDDQTLDLQFNLDIDGATVSTSDFSLDNGINNPDGTSLPSSDVVRLTFSSALPSNRYTVTVNDIDDIDGNTIDANTTESFILYGDYEAGDVKINEFTYDPPGSPSAIQEEYVELINTSSKILNLANWELGDEGGTDPFNTDPVVLEPDSFLVISGDTSALPSGRAYYELSGMAALNNDSDAIQLINDTGTQVDSLTYTSDWGGTDVALERRSASTASIYQENWGDSPSSADGTPGFPNEVQEDNTAPEFTSLNIVSNQTLEIGFDERLESSTATDASNYSITGISISSASQSSSDLVELSLGSALQNNQEYTLSISGVEDIFGNATTNADSTFTYYEISPSDSGDVAINEYMAAPPSNSSEYIEIYNHSSKSLDLANWTLSDANNSQDKITANQFIVPPDSFVVIAPDNTLESNYPNIALVVMSSFPSLNNGGDKIQLRNSSGTLLDSLTFGSDWGSDEVAQERRSVSVSGTYQSNWGDAPNGFGTPGNANEIAPDTTPPTLESLTISSSSQLALTFSEQLDKSTAENTSNYSLNGGPAISSVTYATSDSVFLQLGSQLQNATEYTLTIENITDIFSNTITSTDTSFTYYEVSTADSGDVLVNEFNYEPAAGTTEFIELYNPTSKSFDLRNWTLSDNRGNKSSISNSQFIIPPDSFAVIAPDNTLLSDYPDLNLVVMADFPSLNN</sequence>
<feature type="chain" id="PRO_5026849369" description="LTD domain-containing protein" evidence="3">
    <location>
        <begin position="22"/>
        <end position="915"/>
    </location>
</feature>
<evidence type="ECO:0000259" key="4">
    <source>
        <dbReference type="PROSITE" id="PS51841"/>
    </source>
</evidence>
<protein>
    <recommendedName>
        <fullName evidence="4">LTD domain-containing protein</fullName>
    </recommendedName>
</protein>
<evidence type="ECO:0000256" key="2">
    <source>
        <dbReference type="SAM" id="MobiDB-lite"/>
    </source>
</evidence>
<dbReference type="Pfam" id="PF00932">
    <property type="entry name" value="LTD"/>
    <property type="match status" value="3"/>
</dbReference>
<keyword evidence="6" id="KW-1185">Reference proteome</keyword>
<evidence type="ECO:0000256" key="3">
    <source>
        <dbReference type="SAM" id="SignalP"/>
    </source>
</evidence>
<feature type="domain" description="LTD" evidence="4">
    <location>
        <begin position="818"/>
        <end position="912"/>
    </location>
</feature>
<feature type="domain" description="LTD" evidence="4">
    <location>
        <begin position="564"/>
        <end position="683"/>
    </location>
</feature>
<dbReference type="Proteomes" id="UP000479132">
    <property type="component" value="Unassembled WGS sequence"/>
</dbReference>
<dbReference type="InterPro" id="IPR032812">
    <property type="entry name" value="SbsA_Ig"/>
</dbReference>
<feature type="region of interest" description="Disordered" evidence="2">
    <location>
        <begin position="702"/>
        <end position="730"/>
    </location>
</feature>
<name>A0A6M1T8S0_9BACT</name>
<dbReference type="InterPro" id="IPR036415">
    <property type="entry name" value="Lamin_tail_dom_sf"/>
</dbReference>
<reference evidence="5 6" key="1">
    <citation type="submission" date="2020-02" db="EMBL/GenBank/DDBJ databases">
        <title>Aliifodinibius halophilus 2W32, complete genome.</title>
        <authorList>
            <person name="Li Y."/>
            <person name="Wu S."/>
        </authorList>
    </citation>
    <scope>NUCLEOTIDE SEQUENCE [LARGE SCALE GENOMIC DNA]</scope>
    <source>
        <strain evidence="5 6">2W32</strain>
    </source>
</reference>
<feature type="domain" description="LTD" evidence="4">
    <location>
        <begin position="309"/>
        <end position="429"/>
    </location>
</feature>
<keyword evidence="1 3" id="KW-0732">Signal</keyword>
<dbReference type="InterPro" id="IPR001322">
    <property type="entry name" value="Lamin_tail_dom"/>
</dbReference>
<comment type="caution">
    <text evidence="5">The sequence shown here is derived from an EMBL/GenBank/DDBJ whole genome shotgun (WGS) entry which is preliminary data.</text>
</comment>
<dbReference type="AlphaFoldDB" id="A0A6M1T8S0"/>
<dbReference type="Gene3D" id="2.60.40.1220">
    <property type="match status" value="3"/>
</dbReference>
<evidence type="ECO:0000256" key="1">
    <source>
        <dbReference type="ARBA" id="ARBA00022729"/>
    </source>
</evidence>
<dbReference type="Pfam" id="PF13205">
    <property type="entry name" value="Big_5"/>
    <property type="match status" value="3"/>
</dbReference>
<feature type="signal peptide" evidence="3">
    <location>
        <begin position="1"/>
        <end position="21"/>
    </location>
</feature>
<proteinExistence type="predicted"/>
<dbReference type="InterPro" id="IPR014755">
    <property type="entry name" value="Cu-Rt/internalin_Ig-like"/>
</dbReference>
<dbReference type="SUPFAM" id="SSF74853">
    <property type="entry name" value="Lamin A/C globular tail domain"/>
    <property type="match status" value="3"/>
</dbReference>
<dbReference type="EMBL" id="JAALLS010000025">
    <property type="protein sequence ID" value="NGP89825.1"/>
    <property type="molecule type" value="Genomic_DNA"/>
</dbReference>
<accession>A0A6M1T8S0</accession>
<dbReference type="Gene3D" id="2.60.40.1260">
    <property type="entry name" value="Lamin Tail domain"/>
    <property type="match status" value="3"/>
</dbReference>
<gene>
    <name evidence="5" type="ORF">G3569_15815</name>
</gene>
<evidence type="ECO:0000313" key="5">
    <source>
        <dbReference type="EMBL" id="NGP89825.1"/>
    </source>
</evidence>
<dbReference type="PROSITE" id="PS51841">
    <property type="entry name" value="LTD"/>
    <property type="match status" value="3"/>
</dbReference>